<dbReference type="EMBL" id="ASGP02000001">
    <property type="protein sequence ID" value="KAH9529206.1"/>
    <property type="molecule type" value="Genomic_DNA"/>
</dbReference>
<keyword evidence="1" id="KW-0648">Protein biosynthesis</keyword>
<gene>
    <name evidence="1" type="primary">EIF3E</name>
    <name evidence="1" type="ORF">DERF_003099</name>
</gene>
<keyword evidence="1" id="KW-0396">Initiation factor</keyword>
<reference evidence="1" key="2">
    <citation type="journal article" date="2022" name="Res Sq">
        <title>Comparative Genomics Reveals Insights into the Divergent Evolution of Astigmatic Mites and Household Pest Adaptations.</title>
        <authorList>
            <person name="Xiong Q."/>
            <person name="Wan A.T.-Y."/>
            <person name="Liu X.-Y."/>
            <person name="Fung C.S.-H."/>
            <person name="Xiao X."/>
            <person name="Malainual N."/>
            <person name="Hou J."/>
            <person name="Wang L."/>
            <person name="Wang M."/>
            <person name="Yang K."/>
            <person name="Cui Y."/>
            <person name="Leung E."/>
            <person name="Nong W."/>
            <person name="Shin S.-K."/>
            <person name="Au S."/>
            <person name="Jeong K.Y."/>
            <person name="Chew F.T."/>
            <person name="Hui J."/>
            <person name="Leung T.F."/>
            <person name="Tungtrongchitr A."/>
            <person name="Zhong N."/>
            <person name="Liu Z."/>
            <person name="Tsui S."/>
        </authorList>
    </citation>
    <scope>NUCLEOTIDE SEQUENCE</scope>
    <source>
        <strain evidence="1">Derf</strain>
        <tissue evidence="1">Whole organism</tissue>
    </source>
</reference>
<dbReference type="Proteomes" id="UP000790347">
    <property type="component" value="Unassembled WGS sequence"/>
</dbReference>
<reference evidence="1" key="1">
    <citation type="submission" date="2013-05" db="EMBL/GenBank/DDBJ databases">
        <authorList>
            <person name="Yim A.K.Y."/>
            <person name="Chan T.F."/>
            <person name="Ji K.M."/>
            <person name="Liu X.Y."/>
            <person name="Zhou J.W."/>
            <person name="Li R.Q."/>
            <person name="Yang K.Y."/>
            <person name="Li J."/>
            <person name="Li M."/>
            <person name="Law P.T.W."/>
            <person name="Wu Y.L."/>
            <person name="Cai Z.L."/>
            <person name="Qin H."/>
            <person name="Bao Y."/>
            <person name="Leung R.K.K."/>
            <person name="Ng P.K.S."/>
            <person name="Zou J."/>
            <person name="Zhong X.J."/>
            <person name="Ran P.X."/>
            <person name="Zhong N.S."/>
            <person name="Liu Z.G."/>
            <person name="Tsui S.K.W."/>
        </authorList>
    </citation>
    <scope>NUCLEOTIDE SEQUENCE</scope>
    <source>
        <strain evidence="1">Derf</strain>
        <tissue evidence="1">Whole organism</tissue>
    </source>
</reference>
<protein>
    <submittedName>
        <fullName evidence="1">Eukaryotic translation initiation factor 3 subunit E, variant 2</fullName>
    </submittedName>
</protein>
<dbReference type="GO" id="GO:0003743">
    <property type="term" value="F:translation initiation factor activity"/>
    <property type="evidence" value="ECO:0007669"/>
    <property type="project" value="UniProtKB-KW"/>
</dbReference>
<organism evidence="1 2">
    <name type="scientific">Dermatophagoides farinae</name>
    <name type="common">American house dust mite</name>
    <dbReference type="NCBI Taxonomy" id="6954"/>
    <lineage>
        <taxon>Eukaryota</taxon>
        <taxon>Metazoa</taxon>
        <taxon>Ecdysozoa</taxon>
        <taxon>Arthropoda</taxon>
        <taxon>Chelicerata</taxon>
        <taxon>Arachnida</taxon>
        <taxon>Acari</taxon>
        <taxon>Acariformes</taxon>
        <taxon>Sarcoptiformes</taxon>
        <taxon>Astigmata</taxon>
        <taxon>Psoroptidia</taxon>
        <taxon>Analgoidea</taxon>
        <taxon>Pyroglyphidae</taxon>
        <taxon>Dermatophagoidinae</taxon>
        <taxon>Dermatophagoides</taxon>
    </lineage>
</organism>
<dbReference type="AlphaFoldDB" id="A0A922IEY1"/>
<sequence length="83" mass="9068">MSIPCITCPNTTCLPSSHSVREVVMKNCDPLVFGPELAIDRIPAPVFTSSAVVIGKITTLNHKTRDDSMKYTAAETESFFMCT</sequence>
<accession>A0A922IEY1</accession>
<evidence type="ECO:0000313" key="2">
    <source>
        <dbReference type="Proteomes" id="UP000790347"/>
    </source>
</evidence>
<proteinExistence type="predicted"/>
<name>A0A922IEY1_DERFA</name>
<evidence type="ECO:0000313" key="1">
    <source>
        <dbReference type="EMBL" id="KAH9529206.1"/>
    </source>
</evidence>
<comment type="caution">
    <text evidence="1">The sequence shown here is derived from an EMBL/GenBank/DDBJ whole genome shotgun (WGS) entry which is preliminary data.</text>
</comment>
<keyword evidence="2" id="KW-1185">Reference proteome</keyword>